<name>A0A9W8NX99_9AGAR</name>
<keyword evidence="2" id="KW-1185">Reference proteome</keyword>
<gene>
    <name evidence="1" type="ORF">DFH05DRAFT_1461664</name>
</gene>
<sequence length="202" mass="22375">MDSTQTAQCSEGIVNSSTKATKPSFGADLTDVLLLAVIETIADIHTIQFQRQVGSFTPGPGVERLGNALNLQCITAGGVQMLVSRWRRRDVTSLLVPSRPVQYEQPLSFSSSDRMFSACYAQDWGLLDQNQCVTIDDDRKLRMINLAKLFGPDSERKDMLGEYHFTEVINSLSAAKAAGHLVCARNGKELHRRILMRDASAW</sequence>
<proteinExistence type="predicted"/>
<dbReference type="EMBL" id="JANVFU010000010">
    <property type="protein sequence ID" value="KAJ3742591.1"/>
    <property type="molecule type" value="Genomic_DNA"/>
</dbReference>
<evidence type="ECO:0000313" key="2">
    <source>
        <dbReference type="Proteomes" id="UP001142393"/>
    </source>
</evidence>
<protein>
    <submittedName>
        <fullName evidence="1">Uncharacterized protein</fullName>
    </submittedName>
</protein>
<evidence type="ECO:0000313" key="1">
    <source>
        <dbReference type="EMBL" id="KAJ3742591.1"/>
    </source>
</evidence>
<organism evidence="1 2">
    <name type="scientific">Lentinula detonsa</name>
    <dbReference type="NCBI Taxonomy" id="2804962"/>
    <lineage>
        <taxon>Eukaryota</taxon>
        <taxon>Fungi</taxon>
        <taxon>Dikarya</taxon>
        <taxon>Basidiomycota</taxon>
        <taxon>Agaricomycotina</taxon>
        <taxon>Agaricomycetes</taxon>
        <taxon>Agaricomycetidae</taxon>
        <taxon>Agaricales</taxon>
        <taxon>Marasmiineae</taxon>
        <taxon>Omphalotaceae</taxon>
        <taxon>Lentinula</taxon>
    </lineage>
</organism>
<accession>A0A9W8NX99</accession>
<comment type="caution">
    <text evidence="1">The sequence shown here is derived from an EMBL/GenBank/DDBJ whole genome shotgun (WGS) entry which is preliminary data.</text>
</comment>
<reference evidence="1 2" key="1">
    <citation type="journal article" date="2023" name="Proc. Natl. Acad. Sci. U.S.A.">
        <title>A global phylogenomic analysis of the shiitake genus Lentinula.</title>
        <authorList>
            <person name="Sierra-Patev S."/>
            <person name="Min B."/>
            <person name="Naranjo-Ortiz M."/>
            <person name="Looney B."/>
            <person name="Konkel Z."/>
            <person name="Slot J.C."/>
            <person name="Sakamoto Y."/>
            <person name="Steenwyk J.L."/>
            <person name="Rokas A."/>
            <person name="Carro J."/>
            <person name="Camarero S."/>
            <person name="Ferreira P."/>
            <person name="Molpeceres G."/>
            <person name="Ruiz-Duenas F.J."/>
            <person name="Serrano A."/>
            <person name="Henrissat B."/>
            <person name="Drula E."/>
            <person name="Hughes K.W."/>
            <person name="Mata J.L."/>
            <person name="Ishikawa N.K."/>
            <person name="Vargas-Isla R."/>
            <person name="Ushijima S."/>
            <person name="Smith C.A."/>
            <person name="Donoghue J."/>
            <person name="Ahrendt S."/>
            <person name="Andreopoulos W."/>
            <person name="He G."/>
            <person name="LaButti K."/>
            <person name="Lipzen A."/>
            <person name="Ng V."/>
            <person name="Riley R."/>
            <person name="Sandor L."/>
            <person name="Barry K."/>
            <person name="Martinez A.T."/>
            <person name="Xiao Y."/>
            <person name="Gibbons J.G."/>
            <person name="Terashima K."/>
            <person name="Grigoriev I.V."/>
            <person name="Hibbett D."/>
        </authorList>
    </citation>
    <scope>NUCLEOTIDE SEQUENCE [LARGE SCALE GENOMIC DNA]</scope>
    <source>
        <strain evidence="1 2">TFB7810</strain>
    </source>
</reference>
<dbReference type="AlphaFoldDB" id="A0A9W8NX99"/>
<dbReference type="Proteomes" id="UP001142393">
    <property type="component" value="Unassembled WGS sequence"/>
</dbReference>